<dbReference type="SMART" id="SM00490">
    <property type="entry name" value="HELICc"/>
    <property type="match status" value="1"/>
</dbReference>
<feature type="region of interest" description="Disordered" evidence="18">
    <location>
        <begin position="70"/>
        <end position="106"/>
    </location>
</feature>
<evidence type="ECO:0000256" key="8">
    <source>
        <dbReference type="ARBA" id="ARBA00022776"/>
    </source>
</evidence>
<dbReference type="GO" id="GO:0016787">
    <property type="term" value="F:hydrolase activity"/>
    <property type="evidence" value="ECO:0007669"/>
    <property type="project" value="UniProtKB-KW"/>
</dbReference>
<evidence type="ECO:0000256" key="5">
    <source>
        <dbReference type="ARBA" id="ARBA00022618"/>
    </source>
</evidence>
<dbReference type="GO" id="GO:0051301">
    <property type="term" value="P:cell division"/>
    <property type="evidence" value="ECO:0007669"/>
    <property type="project" value="UniProtKB-KW"/>
</dbReference>
<proteinExistence type="inferred from homology"/>
<accession>A0A182JLX7</accession>
<dbReference type="Gene3D" id="1.20.120.850">
    <property type="entry name" value="SWI2/SNF2 ATPases, N-terminal domain"/>
    <property type="match status" value="1"/>
</dbReference>
<protein>
    <recommendedName>
        <fullName evidence="3">DNA repair and recombination protein RAD54-like</fullName>
    </recommendedName>
    <alternativeName>
        <fullName evidence="17">Protein okra</fullName>
    </alternativeName>
</protein>
<dbReference type="InterPro" id="IPR050496">
    <property type="entry name" value="SNF2_RAD54_helicase_repair"/>
</dbReference>
<evidence type="ECO:0000256" key="7">
    <source>
        <dbReference type="ARBA" id="ARBA00022763"/>
    </source>
</evidence>
<evidence type="ECO:0000256" key="6">
    <source>
        <dbReference type="ARBA" id="ARBA00022741"/>
    </source>
</evidence>
<evidence type="ECO:0000256" key="16">
    <source>
        <dbReference type="ARBA" id="ARBA00024776"/>
    </source>
</evidence>
<dbReference type="GO" id="GO:0005634">
    <property type="term" value="C:nucleus"/>
    <property type="evidence" value="ECO:0007669"/>
    <property type="project" value="TreeGrafter"/>
</dbReference>
<feature type="compositionally biased region" description="Basic and acidic residues" evidence="18">
    <location>
        <begin position="801"/>
        <end position="822"/>
    </location>
</feature>
<dbReference type="GO" id="GO:0045003">
    <property type="term" value="P:double-strand break repair via synthesis-dependent strand annealing"/>
    <property type="evidence" value="ECO:0007669"/>
    <property type="project" value="TreeGrafter"/>
</dbReference>
<evidence type="ECO:0000256" key="1">
    <source>
        <dbReference type="ARBA" id="ARBA00007025"/>
    </source>
</evidence>
<keyword evidence="11" id="KW-0067">ATP-binding</keyword>
<reference evidence="19" key="1">
    <citation type="submission" date="2022-08" db="UniProtKB">
        <authorList>
            <consortium name="EnsemblMetazoa"/>
        </authorList>
    </citation>
    <scope>IDENTIFICATION</scope>
    <source>
        <strain evidence="19">EBRO</strain>
    </source>
</reference>
<dbReference type="EnsemblMetazoa" id="AATE020528-RA">
    <property type="protein sequence ID" value="AATE020528-PA.1"/>
    <property type="gene ID" value="AATE020528"/>
</dbReference>
<keyword evidence="9" id="KW-0378">Hydrolase</keyword>
<dbReference type="AlphaFoldDB" id="A0A182JLX7"/>
<evidence type="ECO:0000256" key="18">
    <source>
        <dbReference type="SAM" id="MobiDB-lite"/>
    </source>
</evidence>
<name>A0A182JLX7_ANOAO</name>
<keyword evidence="14" id="KW-0469">Meiosis</keyword>
<dbReference type="SUPFAM" id="SSF52540">
    <property type="entry name" value="P-loop containing nucleoside triphosphate hydrolases"/>
    <property type="match status" value="2"/>
</dbReference>
<sequence>LCERAPKRYATLETSFLQIKTEGAQICTNIRRRFVFVYVVSTVLSTAREDQPTIMRKSLVPQRCIPSTAVNSPFKSPLSAQKRNRECRKRDPEKGNASPQPTPKLTASEHEMMIMKILSQPFKIPIANYVPEHSTRCLGMKRSAARRALHDPFACNALVLYSPPELSEHDKLKTDANKIQVHVVVDPLLGNILRPHQREGVRFMYDCVTGAKGDFNGCIMADEMGLGKTLQCITLLWTLLRQSPDCKPTISKAIIVCPSSLVKNWYKEFAKWLGCRVNCLAIDGGSKEQTTKELEQYMANQSQRHGTPVLIISYETFRLYAHILNHSEVGAVLCDEGHRLKNCENLTYQALMGLKTKRRVLLSGTPIQNDLTEYYSLLHFVNPGMLGTTAEFRRQFENPILRGQDANSSDSDREKAAERLQELAALVNRCMIRRTSALLTKYLPVKFEMVVCVRMTEVQAELYKSFLQSDSIRRSVLEKSAVKASLTALSNITSLKKLCNHPDLVYDKIQERADGFENAASILPANYSTRELRPELGAKLMLLDCMLASIKMNTTDKIVLVSNYTQTLDLFEKLCRKRGYGYVRLDGTMTIKKRGKVVDDFNRPDSNDFIFMLSSKAGGCGLNLIGANRLVMFDPDWNPANDEQAMARVWRDGQKKPCYIYRLLATGSIEEKIFQRQTHKKALSTTVVDNHEDGERHFTQDDLKDLFKLDEGTLSDTHDIFKCKRCMNNVQTRLPPEDSDCMSDLVHWYHCANNKGIPDDILSKSWDITRCISFVFHHRSNSAVVEQQLAEQKRQQALAAKQEKEEEEKNVTDEDTDKENRGYDSCGEEDEEDDGNDDDEKDEDFVL</sequence>
<evidence type="ECO:0000256" key="15">
    <source>
        <dbReference type="ARBA" id="ARBA00023306"/>
    </source>
</evidence>
<dbReference type="GO" id="GO:0015616">
    <property type="term" value="F:DNA translocase activity"/>
    <property type="evidence" value="ECO:0007669"/>
    <property type="project" value="TreeGrafter"/>
</dbReference>
<evidence type="ECO:0000256" key="9">
    <source>
        <dbReference type="ARBA" id="ARBA00022801"/>
    </source>
</evidence>
<evidence type="ECO:0000256" key="10">
    <source>
        <dbReference type="ARBA" id="ARBA00022806"/>
    </source>
</evidence>
<keyword evidence="6" id="KW-0547">Nucleotide-binding</keyword>
<evidence type="ECO:0000256" key="13">
    <source>
        <dbReference type="ARBA" id="ARBA00023204"/>
    </source>
</evidence>
<comment type="function">
    <text evidence="16">Involved in mitotic DNA repair and meiotic recombination. Functions in the recombinational DNA repair pathway. Essential for interhomolog gene conversion (GC), but may have a less important role in intersister GC than spn-A/Rad51. In the presence of DNA, spn-A/Rad51 enhances the ATPase activity of okr/Rad54.</text>
</comment>
<dbReference type="Gene3D" id="3.40.50.10810">
    <property type="entry name" value="Tandem AAA-ATPase domain"/>
    <property type="match status" value="1"/>
</dbReference>
<dbReference type="PROSITE" id="PS51192">
    <property type="entry name" value="HELICASE_ATP_BIND_1"/>
    <property type="match status" value="1"/>
</dbReference>
<dbReference type="PROSITE" id="PS51194">
    <property type="entry name" value="HELICASE_CTER"/>
    <property type="match status" value="1"/>
</dbReference>
<dbReference type="FunFam" id="3.40.50.10810:FF:000010">
    <property type="entry name" value="DNA repair and recombination protein RAD54-like"/>
    <property type="match status" value="1"/>
</dbReference>
<dbReference type="VEuPathDB" id="VectorBase:AATE020528"/>
<feature type="region of interest" description="Disordered" evidence="18">
    <location>
        <begin position="794"/>
        <end position="847"/>
    </location>
</feature>
<dbReference type="GO" id="GO:0007131">
    <property type="term" value="P:reciprocal meiotic recombination"/>
    <property type="evidence" value="ECO:0007669"/>
    <property type="project" value="TreeGrafter"/>
</dbReference>
<keyword evidence="12" id="KW-0238">DNA-binding</keyword>
<dbReference type="GO" id="GO:0004386">
    <property type="term" value="F:helicase activity"/>
    <property type="evidence" value="ECO:0007669"/>
    <property type="project" value="UniProtKB-KW"/>
</dbReference>
<evidence type="ECO:0000256" key="14">
    <source>
        <dbReference type="ARBA" id="ARBA00023254"/>
    </source>
</evidence>
<dbReference type="InterPro" id="IPR049730">
    <property type="entry name" value="SNF2/RAD54-like_C"/>
</dbReference>
<comment type="subunit">
    <text evidence="2">Interacts (via N-terminus) with spn-A/Rad51.</text>
</comment>
<dbReference type="InterPro" id="IPR014001">
    <property type="entry name" value="Helicase_ATP-bd"/>
</dbReference>
<evidence type="ECO:0000256" key="17">
    <source>
        <dbReference type="ARBA" id="ARBA00029956"/>
    </source>
</evidence>
<keyword evidence="8" id="KW-0498">Mitosis</keyword>
<dbReference type="FunFam" id="3.40.50.300:FF:000332">
    <property type="entry name" value="DNA repair and recombination protein RAD54-like"/>
    <property type="match status" value="1"/>
</dbReference>
<dbReference type="InterPro" id="IPR027417">
    <property type="entry name" value="P-loop_NTPase"/>
</dbReference>
<feature type="compositionally biased region" description="Polar residues" evidence="18">
    <location>
        <begin position="70"/>
        <end position="81"/>
    </location>
</feature>
<dbReference type="InterPro" id="IPR000330">
    <property type="entry name" value="SNF2_N"/>
</dbReference>
<dbReference type="GO" id="GO:0005524">
    <property type="term" value="F:ATP binding"/>
    <property type="evidence" value="ECO:0007669"/>
    <property type="project" value="UniProtKB-KW"/>
</dbReference>
<dbReference type="CDD" id="cd18793">
    <property type="entry name" value="SF2_C_SNF"/>
    <property type="match status" value="1"/>
</dbReference>
<evidence type="ECO:0000256" key="4">
    <source>
        <dbReference type="ARBA" id="ARBA00022553"/>
    </source>
</evidence>
<dbReference type="Gene3D" id="3.40.50.300">
    <property type="entry name" value="P-loop containing nucleotide triphosphate hydrolases"/>
    <property type="match status" value="1"/>
</dbReference>
<dbReference type="Pfam" id="PF00176">
    <property type="entry name" value="SNF2-rel_dom"/>
    <property type="match status" value="1"/>
</dbReference>
<keyword evidence="7" id="KW-0227">DNA damage</keyword>
<evidence type="ECO:0000256" key="12">
    <source>
        <dbReference type="ARBA" id="ARBA00023125"/>
    </source>
</evidence>
<dbReference type="GO" id="GO:0003677">
    <property type="term" value="F:DNA binding"/>
    <property type="evidence" value="ECO:0007669"/>
    <property type="project" value="UniProtKB-KW"/>
</dbReference>
<evidence type="ECO:0000256" key="11">
    <source>
        <dbReference type="ARBA" id="ARBA00022840"/>
    </source>
</evidence>
<dbReference type="PANTHER" id="PTHR45629:SF7">
    <property type="entry name" value="DNA EXCISION REPAIR PROTEIN ERCC-6-RELATED"/>
    <property type="match status" value="1"/>
</dbReference>
<keyword evidence="15" id="KW-0131">Cell cycle</keyword>
<evidence type="ECO:0000256" key="2">
    <source>
        <dbReference type="ARBA" id="ARBA00011467"/>
    </source>
</evidence>
<dbReference type="InterPro" id="IPR038718">
    <property type="entry name" value="SNF2-like_sf"/>
</dbReference>
<dbReference type="SMART" id="SM00487">
    <property type="entry name" value="DEXDc"/>
    <property type="match status" value="1"/>
</dbReference>
<keyword evidence="10" id="KW-0347">Helicase</keyword>
<dbReference type="STRING" id="41427.A0A182JLX7"/>
<keyword evidence="5" id="KW-0132">Cell division</keyword>
<comment type="similarity">
    <text evidence="1">Belongs to the SNF2/RAD54 helicase family.</text>
</comment>
<feature type="compositionally biased region" description="Acidic residues" evidence="18">
    <location>
        <begin position="826"/>
        <end position="847"/>
    </location>
</feature>
<evidence type="ECO:0000256" key="3">
    <source>
        <dbReference type="ARBA" id="ARBA00015341"/>
    </source>
</evidence>
<keyword evidence="4" id="KW-0597">Phosphoprotein</keyword>
<dbReference type="PANTHER" id="PTHR45629">
    <property type="entry name" value="SNF2/RAD54 FAMILY MEMBER"/>
    <property type="match status" value="1"/>
</dbReference>
<organism evidence="19">
    <name type="scientific">Anopheles atroparvus</name>
    <name type="common">European mosquito</name>
    <dbReference type="NCBI Taxonomy" id="41427"/>
    <lineage>
        <taxon>Eukaryota</taxon>
        <taxon>Metazoa</taxon>
        <taxon>Ecdysozoa</taxon>
        <taxon>Arthropoda</taxon>
        <taxon>Hexapoda</taxon>
        <taxon>Insecta</taxon>
        <taxon>Pterygota</taxon>
        <taxon>Neoptera</taxon>
        <taxon>Endopterygota</taxon>
        <taxon>Diptera</taxon>
        <taxon>Nematocera</taxon>
        <taxon>Culicoidea</taxon>
        <taxon>Culicidae</taxon>
        <taxon>Anophelinae</taxon>
        <taxon>Anopheles</taxon>
    </lineage>
</organism>
<dbReference type="Pfam" id="PF00271">
    <property type="entry name" value="Helicase_C"/>
    <property type="match status" value="1"/>
</dbReference>
<dbReference type="InterPro" id="IPR001650">
    <property type="entry name" value="Helicase_C-like"/>
</dbReference>
<keyword evidence="13" id="KW-0234">DNA repair</keyword>
<evidence type="ECO:0000313" key="19">
    <source>
        <dbReference type="EnsemblMetazoa" id="AATE020528-PA.1"/>
    </source>
</evidence>